<evidence type="ECO:0000313" key="2">
    <source>
        <dbReference type="Proteomes" id="UP000821845"/>
    </source>
</evidence>
<gene>
    <name evidence="1" type="ORF">HPB50_022480</name>
</gene>
<keyword evidence="2" id="KW-1185">Reference proteome</keyword>
<dbReference type="EMBL" id="CM023486">
    <property type="protein sequence ID" value="KAH6929021.1"/>
    <property type="molecule type" value="Genomic_DNA"/>
</dbReference>
<reference evidence="1" key="1">
    <citation type="submission" date="2020-05" db="EMBL/GenBank/DDBJ databases">
        <title>Large-scale comparative analyses of tick genomes elucidate their genetic diversity and vector capacities.</title>
        <authorList>
            <person name="Jia N."/>
            <person name="Wang J."/>
            <person name="Shi W."/>
            <person name="Du L."/>
            <person name="Sun Y."/>
            <person name="Zhan W."/>
            <person name="Jiang J."/>
            <person name="Wang Q."/>
            <person name="Zhang B."/>
            <person name="Ji P."/>
            <person name="Sakyi L.B."/>
            <person name="Cui X."/>
            <person name="Yuan T."/>
            <person name="Jiang B."/>
            <person name="Yang W."/>
            <person name="Lam T.T.-Y."/>
            <person name="Chang Q."/>
            <person name="Ding S."/>
            <person name="Wang X."/>
            <person name="Zhu J."/>
            <person name="Ruan X."/>
            <person name="Zhao L."/>
            <person name="Wei J."/>
            <person name="Que T."/>
            <person name="Du C."/>
            <person name="Cheng J."/>
            <person name="Dai P."/>
            <person name="Han X."/>
            <person name="Huang E."/>
            <person name="Gao Y."/>
            <person name="Liu J."/>
            <person name="Shao H."/>
            <person name="Ye R."/>
            <person name="Li L."/>
            <person name="Wei W."/>
            <person name="Wang X."/>
            <person name="Wang C."/>
            <person name="Yang T."/>
            <person name="Huo Q."/>
            <person name="Li W."/>
            <person name="Guo W."/>
            <person name="Chen H."/>
            <person name="Zhou L."/>
            <person name="Ni X."/>
            <person name="Tian J."/>
            <person name="Zhou Y."/>
            <person name="Sheng Y."/>
            <person name="Liu T."/>
            <person name="Pan Y."/>
            <person name="Xia L."/>
            <person name="Li J."/>
            <person name="Zhao F."/>
            <person name="Cao W."/>
        </authorList>
    </citation>
    <scope>NUCLEOTIDE SEQUENCE</scope>
    <source>
        <strain evidence="1">Hyas-2018</strain>
    </source>
</reference>
<dbReference type="Proteomes" id="UP000821845">
    <property type="component" value="Chromosome 6"/>
</dbReference>
<organism evidence="1 2">
    <name type="scientific">Hyalomma asiaticum</name>
    <name type="common">Tick</name>
    <dbReference type="NCBI Taxonomy" id="266040"/>
    <lineage>
        <taxon>Eukaryota</taxon>
        <taxon>Metazoa</taxon>
        <taxon>Ecdysozoa</taxon>
        <taxon>Arthropoda</taxon>
        <taxon>Chelicerata</taxon>
        <taxon>Arachnida</taxon>
        <taxon>Acari</taxon>
        <taxon>Parasitiformes</taxon>
        <taxon>Ixodida</taxon>
        <taxon>Ixodoidea</taxon>
        <taxon>Ixodidae</taxon>
        <taxon>Hyalomminae</taxon>
        <taxon>Hyalomma</taxon>
    </lineage>
</organism>
<sequence length="703" mass="78371">MNNAEEWRKLGTLTFLAVVVVAVFTLIAYVLPTPRLVRLLTRLCDTADCRRHAALLTRGLNRSIDPCHDFEAYVCSTWKPDDRYLGLSNALDDLAIAWMDGLHELLEQGAKTIPAARKPQALFEACVASAAGQASPEDRQLFSQFLQELSLSWPEAPQSDKVNAASVLVNLALHWDVSLWLRIRVTRHPFVSSARRIVFLPGRKGDARLFAAKHAHVMATGDYIRYWKLVYTFVTGRPPRPDVDKAIKRSAEVQGDAVNVLHQIATLRSHSTTSLFHLSDFDQRESHLEFGRWLVALRGHLRPYAPLTPNDDVLVADAQLRAVTNFLDSTGNADALSHISWHFVQTYYALLFNRELLEDNVVDVGSALDDASFQLRMLCTMEVDAVYSHLMAAIHILVRLSSTAHADSVLSTLTRKASSLANEMSWLEADAREFLALKLETASARIWPPALKTPTTENKDSADVASVFENIYAACPETEMSIVLFWIKARYCLRVRLMAVSQRRYDEEALLPNLTPRLVDYEQQLNVVDVAVAALAAPLYYGHGTLGMLYGGLGFLFSFALMSALDEAYQYVHPNGSVSKSGSWISRNATEALKLRQQCGENPKTKLVMGTDVAAVELSHAVFLEQLLHSYQSNLTVELNDEKVFFMTLCRATCSRKGVMATSWPMVGCNELLANFQGFLDAFNCRKPSPMIDGNQCSFFGSA</sequence>
<comment type="caution">
    <text evidence="1">The sequence shown here is derived from an EMBL/GenBank/DDBJ whole genome shotgun (WGS) entry which is preliminary data.</text>
</comment>
<accession>A0ACB7S4N0</accession>
<evidence type="ECO:0000313" key="1">
    <source>
        <dbReference type="EMBL" id="KAH6929021.1"/>
    </source>
</evidence>
<proteinExistence type="predicted"/>
<protein>
    <submittedName>
        <fullName evidence="1">Uncharacterized protein</fullName>
    </submittedName>
</protein>
<name>A0ACB7S4N0_HYAAI</name>